<name>A0ABS8DEI6_9FIRM</name>
<dbReference type="RefSeq" id="WP_066736602.1">
    <property type="nucleotide sequence ID" value="NZ_JAJCIQ010000002.1"/>
</dbReference>
<reference evidence="2 3" key="1">
    <citation type="submission" date="2021-10" db="EMBL/GenBank/DDBJ databases">
        <title>Collection of gut derived symbiotic bacterial strains cultured from healthy donors.</title>
        <authorList>
            <person name="Lin H."/>
            <person name="Littmann E."/>
            <person name="Kohout C."/>
            <person name="Pamer E.G."/>
        </authorList>
    </citation>
    <scope>NUCLEOTIDE SEQUENCE [LARGE SCALE GENOMIC DNA]</scope>
    <source>
        <strain evidence="2 3">DFI.1.165</strain>
    </source>
</reference>
<feature type="transmembrane region" description="Helical" evidence="1">
    <location>
        <begin position="16"/>
        <end position="36"/>
    </location>
</feature>
<evidence type="ECO:0000313" key="3">
    <source>
        <dbReference type="Proteomes" id="UP001299546"/>
    </source>
</evidence>
<proteinExistence type="predicted"/>
<feature type="transmembrane region" description="Helical" evidence="1">
    <location>
        <begin position="147"/>
        <end position="164"/>
    </location>
</feature>
<evidence type="ECO:0008006" key="4">
    <source>
        <dbReference type="Google" id="ProtNLM"/>
    </source>
</evidence>
<evidence type="ECO:0000256" key="1">
    <source>
        <dbReference type="SAM" id="Phobius"/>
    </source>
</evidence>
<feature type="transmembrane region" description="Helical" evidence="1">
    <location>
        <begin position="184"/>
        <end position="202"/>
    </location>
</feature>
<keyword evidence="1" id="KW-0472">Membrane</keyword>
<dbReference type="EMBL" id="JAJCIS010000002">
    <property type="protein sequence ID" value="MCB7386614.1"/>
    <property type="molecule type" value="Genomic_DNA"/>
</dbReference>
<feature type="transmembrane region" description="Helical" evidence="1">
    <location>
        <begin position="121"/>
        <end position="140"/>
    </location>
</feature>
<organism evidence="2 3">
    <name type="scientific">Bariatricus massiliensis</name>
    <dbReference type="NCBI Taxonomy" id="1745713"/>
    <lineage>
        <taxon>Bacteria</taxon>
        <taxon>Bacillati</taxon>
        <taxon>Bacillota</taxon>
        <taxon>Clostridia</taxon>
        <taxon>Lachnospirales</taxon>
        <taxon>Lachnospiraceae</taxon>
        <taxon>Bariatricus</taxon>
    </lineage>
</organism>
<comment type="caution">
    <text evidence="2">The sequence shown here is derived from an EMBL/GenBank/DDBJ whole genome shotgun (WGS) entry which is preliminary data.</text>
</comment>
<protein>
    <recommendedName>
        <fullName evidence="4">ABC transporter permease</fullName>
    </recommendedName>
</protein>
<evidence type="ECO:0000313" key="2">
    <source>
        <dbReference type="EMBL" id="MCB7386614.1"/>
    </source>
</evidence>
<keyword evidence="1" id="KW-0812">Transmembrane</keyword>
<gene>
    <name evidence="2" type="ORF">LIZ65_04880</name>
</gene>
<accession>A0ABS8DEI6</accession>
<dbReference type="Proteomes" id="UP001299546">
    <property type="component" value="Unassembled WGS sequence"/>
</dbReference>
<keyword evidence="1" id="KW-1133">Transmembrane helix</keyword>
<keyword evidence="3" id="KW-1185">Reference proteome</keyword>
<sequence>MEKYCAIGKNQLRHNAWLHILVCAAMLLFSPLVLGIQNLDQVQSAKVLETYVALIGIILFTPVFLPEQNRDLRDLITSKYTRITEIYCIRILLSLTAAVLMVATYMTVMKSGRCEMEFGKYYFGTMAEIIAFGGLGVFAYGLSDNLIIGYMAPLVYYAAAIGMGAKYLKKFYPFGMISDFQTKYWLLAAGIILMAAGVIIRYKKS</sequence>
<feature type="transmembrane region" description="Helical" evidence="1">
    <location>
        <begin position="48"/>
        <end position="66"/>
    </location>
</feature>
<feature type="transmembrane region" description="Helical" evidence="1">
    <location>
        <begin position="87"/>
        <end position="109"/>
    </location>
</feature>